<keyword evidence="2" id="KW-0285">Flavoprotein</keyword>
<sequence length="171" mass="19175">MPKSRVYDFSSVLRKFPGFPCVLVTTENNIITIGMVHIFSFSPPLVGIGVSPRRYSFNLLKQTQEYVINVPHKNLLTQVAFCGEKSGRDLDKFEKTGLTKQSSLVVKTPGIEECPLNIECQVRKEIATGDHTWFIGEVVAATIDTNYNPEEAILYWGGYYRVLGDIIGKRG</sequence>
<dbReference type="SMART" id="SM00903">
    <property type="entry name" value="Flavin_Reduct"/>
    <property type="match status" value="1"/>
</dbReference>
<dbReference type="PANTHER" id="PTHR43567:SF1">
    <property type="entry name" value="FLAVOREDOXIN"/>
    <property type="match status" value="1"/>
</dbReference>
<dbReference type="Pfam" id="PF01613">
    <property type="entry name" value="Flavin_Reduct"/>
    <property type="match status" value="1"/>
</dbReference>
<accession>A0A7C6A7V4</accession>
<dbReference type="Gene3D" id="2.30.110.10">
    <property type="entry name" value="Electron Transport, Fmn-binding Protein, Chain A"/>
    <property type="match status" value="1"/>
</dbReference>
<dbReference type="InterPro" id="IPR012349">
    <property type="entry name" value="Split_barrel_FMN-bd"/>
</dbReference>
<evidence type="ECO:0000256" key="3">
    <source>
        <dbReference type="ARBA" id="ARBA00038054"/>
    </source>
</evidence>
<reference evidence="5" key="1">
    <citation type="journal article" date="2020" name="mSystems">
        <title>Genome- and Community-Level Interaction Insights into Carbon Utilization and Element Cycling Functions of Hydrothermarchaeota in Hydrothermal Sediment.</title>
        <authorList>
            <person name="Zhou Z."/>
            <person name="Liu Y."/>
            <person name="Xu W."/>
            <person name="Pan J."/>
            <person name="Luo Z.H."/>
            <person name="Li M."/>
        </authorList>
    </citation>
    <scope>NUCLEOTIDE SEQUENCE [LARGE SCALE GENOMIC DNA]</scope>
    <source>
        <strain evidence="5">SpSt-876</strain>
    </source>
</reference>
<evidence type="ECO:0000256" key="2">
    <source>
        <dbReference type="ARBA" id="ARBA00022630"/>
    </source>
</evidence>
<dbReference type="EMBL" id="DTLI01000014">
    <property type="protein sequence ID" value="HHS51305.1"/>
    <property type="molecule type" value="Genomic_DNA"/>
</dbReference>
<dbReference type="InterPro" id="IPR052174">
    <property type="entry name" value="Flavoredoxin"/>
</dbReference>
<dbReference type="AlphaFoldDB" id="A0A7C6A7V4"/>
<comment type="cofactor">
    <cofactor evidence="1">
        <name>FMN</name>
        <dbReference type="ChEBI" id="CHEBI:58210"/>
    </cofactor>
</comment>
<dbReference type="GO" id="GO:0010181">
    <property type="term" value="F:FMN binding"/>
    <property type="evidence" value="ECO:0007669"/>
    <property type="project" value="InterPro"/>
</dbReference>
<dbReference type="SUPFAM" id="SSF50475">
    <property type="entry name" value="FMN-binding split barrel"/>
    <property type="match status" value="1"/>
</dbReference>
<feature type="domain" description="Flavin reductase like" evidence="4">
    <location>
        <begin position="13"/>
        <end position="162"/>
    </location>
</feature>
<proteinExistence type="inferred from homology"/>
<comment type="similarity">
    <text evidence="3">Belongs to the flavoredoxin family.</text>
</comment>
<protein>
    <submittedName>
        <fullName evidence="5">Flavin reductase family protein</fullName>
    </submittedName>
</protein>
<name>A0A7C6A7V4_UNCW3</name>
<dbReference type="GO" id="GO:0016646">
    <property type="term" value="F:oxidoreductase activity, acting on the CH-NH group of donors, NAD or NADP as acceptor"/>
    <property type="evidence" value="ECO:0007669"/>
    <property type="project" value="UniProtKB-ARBA"/>
</dbReference>
<organism evidence="5">
    <name type="scientific">candidate division WOR-3 bacterium</name>
    <dbReference type="NCBI Taxonomy" id="2052148"/>
    <lineage>
        <taxon>Bacteria</taxon>
        <taxon>Bacteria division WOR-3</taxon>
    </lineage>
</organism>
<evidence type="ECO:0000256" key="1">
    <source>
        <dbReference type="ARBA" id="ARBA00001917"/>
    </source>
</evidence>
<evidence type="ECO:0000259" key="4">
    <source>
        <dbReference type="SMART" id="SM00903"/>
    </source>
</evidence>
<gene>
    <name evidence="5" type="ORF">ENW73_00355</name>
</gene>
<comment type="caution">
    <text evidence="5">The sequence shown here is derived from an EMBL/GenBank/DDBJ whole genome shotgun (WGS) entry which is preliminary data.</text>
</comment>
<evidence type="ECO:0000313" key="5">
    <source>
        <dbReference type="EMBL" id="HHS51305.1"/>
    </source>
</evidence>
<dbReference type="InterPro" id="IPR002563">
    <property type="entry name" value="Flavin_Rdtase-like_dom"/>
</dbReference>
<dbReference type="PANTHER" id="PTHR43567">
    <property type="entry name" value="FLAVOREDOXIN-RELATED-RELATED"/>
    <property type="match status" value="1"/>
</dbReference>